<evidence type="ECO:0000313" key="5">
    <source>
        <dbReference type="Proteomes" id="UP000464330"/>
    </source>
</evidence>
<evidence type="ECO:0000313" key="2">
    <source>
        <dbReference type="EMBL" id="AVF28067.1"/>
    </source>
</evidence>
<organism evidence="2 4">
    <name type="scientific">Paenibacillus larvae subsp. larvae</name>
    <dbReference type="NCBI Taxonomy" id="147375"/>
    <lineage>
        <taxon>Bacteria</taxon>
        <taxon>Bacillati</taxon>
        <taxon>Bacillota</taxon>
        <taxon>Bacilli</taxon>
        <taxon>Bacillales</taxon>
        <taxon>Paenibacillaceae</taxon>
        <taxon>Paenibacillus</taxon>
    </lineage>
</organism>
<protein>
    <recommendedName>
        <fullName evidence="1">Peptidase C39-like domain-containing protein</fullName>
    </recommendedName>
</protein>
<dbReference type="PANTHER" id="PTHR37806">
    <property type="entry name" value="LMO0724 PROTEIN"/>
    <property type="match status" value="1"/>
</dbReference>
<evidence type="ECO:0000313" key="4">
    <source>
        <dbReference type="Proteomes" id="UP000239833"/>
    </source>
</evidence>
<reference evidence="4" key="1">
    <citation type="submission" date="2017-02" db="EMBL/GenBank/DDBJ databases">
        <title>Delineation of Paenibacillus larvae strains originating from foulbrood outbreaks.</title>
        <authorList>
            <person name="Beims H."/>
            <person name="Bunk B."/>
            <person name="Sproeer C."/>
            <person name="Mohr K.I."/>
            <person name="Pradella S."/>
            <person name="Guenther G."/>
            <person name="Rohde M."/>
            <person name="von der Ohe W."/>
            <person name="Steinert M."/>
        </authorList>
    </citation>
    <scope>NUCLEOTIDE SEQUENCE [LARGE SCALE GENOMIC DNA]</scope>
    <source>
        <strain evidence="4">Eric_III</strain>
    </source>
</reference>
<reference evidence="2 5" key="2">
    <citation type="journal article" date="2020" name="Int. J. Med. Microbiol.">
        <title>Discovery of Paenibacillus larvae ERIC V: Phenotypic and genomic comparison to genotypes ERIC I-IV reveal different inventories of virulence factors which correlate with epidemiological prevalences of American Foulbrood.</title>
        <authorList>
            <person name="Beims H."/>
            <person name="Bunk B."/>
            <person name="Erler S."/>
            <person name="Mohr K.I."/>
            <person name="Sproer C."/>
            <person name="Pradella S."/>
            <person name="Gunther G."/>
            <person name="Rohde M."/>
            <person name="von der Ohe W."/>
            <person name="Steinert M."/>
        </authorList>
    </citation>
    <scope>NUCLEOTIDE SEQUENCE</scope>
    <source>
        <strain evidence="2">Eric_III</strain>
        <strain evidence="3">Eric_V</strain>
    </source>
</reference>
<dbReference type="Pfam" id="PF13529">
    <property type="entry name" value="Peptidase_C39_2"/>
    <property type="match status" value="1"/>
</dbReference>
<evidence type="ECO:0000259" key="1">
    <source>
        <dbReference type="Pfam" id="PF13529"/>
    </source>
</evidence>
<name>A0A2L1UI15_9BACL</name>
<accession>A0A2L1UI15</accession>
<dbReference type="Gene3D" id="3.90.70.10">
    <property type="entry name" value="Cysteine proteinases"/>
    <property type="match status" value="1"/>
</dbReference>
<dbReference type="InterPro" id="IPR016997">
    <property type="entry name" value="UCP032442"/>
</dbReference>
<proteinExistence type="predicted"/>
<dbReference type="AlphaFoldDB" id="A0A2L1UI15"/>
<dbReference type="InterPro" id="IPR039563">
    <property type="entry name" value="Peptidase_C39_single_dom"/>
</dbReference>
<dbReference type="EMBL" id="CP019717">
    <property type="protein sequence ID" value="QHZ53203.1"/>
    <property type="molecule type" value="Genomic_DNA"/>
</dbReference>
<dbReference type="STRING" id="147375.BXP28_01540"/>
<dbReference type="CDD" id="cd02549">
    <property type="entry name" value="Peptidase_C39A"/>
    <property type="match status" value="1"/>
</dbReference>
<evidence type="ECO:0000313" key="3">
    <source>
        <dbReference type="EMBL" id="QHZ53203.1"/>
    </source>
</evidence>
<dbReference type="InterPro" id="IPR039564">
    <property type="entry name" value="Peptidase_C39-like"/>
</dbReference>
<gene>
    <name evidence="2" type="ORF">ERICIII_03982</name>
    <name evidence="3" type="ORF">ERICV_04135</name>
</gene>
<dbReference type="GeneID" id="64220318"/>
<dbReference type="RefSeq" id="WP_077995995.1">
    <property type="nucleotide sequence ID" value="NZ_CP019655.1"/>
</dbReference>
<accession>A0A8B6WXK4</accession>
<sequence>MKKKSWMYVLIALIGIIMIWPGFNDALGKAIKARKEAAMEKNLSVEETSIPSSTPEPMQTPEPLPAEKLLTVPIISQNPELYNGCEITSVAMMLKAAGHPVDKMTLAKQVAKDSSPIRRDENGNILSWGDPNEGFVGDVTGERIGFSVYHGPVYDLVESILPGRTVDLTGESFDRVLQSISEGQPVVVWTNVTFASVGNWVTWNSKNSPVKATFSEHAVLLVGYDEDNVYVNDPLDGTASKKLDRKDFLDSWIQMGSQAITYIDA</sequence>
<dbReference type="EMBL" id="CP019655">
    <property type="protein sequence ID" value="AVF28067.1"/>
    <property type="molecule type" value="Genomic_DNA"/>
</dbReference>
<dbReference type="Proteomes" id="UP000239833">
    <property type="component" value="Chromosome"/>
</dbReference>
<dbReference type="PANTHER" id="PTHR37806:SF1">
    <property type="entry name" value="PEPTIDASE C39-LIKE DOMAIN-CONTAINING PROTEIN"/>
    <property type="match status" value="1"/>
</dbReference>
<dbReference type="PIRSF" id="PIRSF032442">
    <property type="entry name" value="UCP032442"/>
    <property type="match status" value="1"/>
</dbReference>
<dbReference type="Proteomes" id="UP000464330">
    <property type="component" value="Chromosome"/>
</dbReference>
<feature type="domain" description="Peptidase C39-like" evidence="1">
    <location>
        <begin position="70"/>
        <end position="234"/>
    </location>
</feature>
<accession>A0A6C0QX16</accession>